<organism evidence="3 4">
    <name type="scientific">Sphingobium xenophagum</name>
    <dbReference type="NCBI Taxonomy" id="121428"/>
    <lineage>
        <taxon>Bacteria</taxon>
        <taxon>Pseudomonadati</taxon>
        <taxon>Pseudomonadota</taxon>
        <taxon>Alphaproteobacteria</taxon>
        <taxon>Sphingomonadales</taxon>
        <taxon>Sphingomonadaceae</taxon>
        <taxon>Sphingobium</taxon>
    </lineage>
</organism>
<dbReference type="Gene3D" id="3.40.640.10">
    <property type="entry name" value="Type I PLP-dependent aspartate aminotransferase-like (Major domain)"/>
    <property type="match status" value="1"/>
</dbReference>
<proteinExistence type="predicted"/>
<dbReference type="InterPro" id="IPR015422">
    <property type="entry name" value="PyrdxlP-dep_Trfase_small"/>
</dbReference>
<sequence length="458" mass="50122">MSASSWVDMVDMGYPNVSIGKSGVPFMLNRRDLLATATMAPMLTLASVAEGAEMALPVLSDDLGFDALQRQLASLYDVDRAIVNFDAAYYGAMTRAVHAVYMEKTGWMNRYNSTFLRSAVPGAPRDAELDKSRDAVAHMIGAQPDEIALAGGGTEALYALIANYAPVKAGDAVIYCDVDYDEMQYAMDYLEQSRGARVVRFSLPEPHSRANILAAYEKILKDTPRAKLLLLTHVSNRNGLIPPVREIVAMAKAHGVDVILDSAQAVGQMPFNVDEIGADFIGFSLHKWLAAPLGTGAIYIRKARQKDILPWLGNRIHPVDDIRARIPTGTVDFAARLTIPSAVAMQARIGINRKFAHLRALRDYWVARASDIRGVEMMLPPERDNYGAISAFRLPGMKTGDQARQAQARFIEKHKLLVVAKAGLASGPVLRVTPALFNTSGELDRLVRAIQAERGLFL</sequence>
<evidence type="ECO:0000313" key="3">
    <source>
        <dbReference type="EMBL" id="GBH32126.1"/>
    </source>
</evidence>
<dbReference type="InterPro" id="IPR015424">
    <property type="entry name" value="PyrdxlP-dep_Trfase"/>
</dbReference>
<feature type="domain" description="Aminotransferase class V" evidence="2">
    <location>
        <begin position="125"/>
        <end position="404"/>
    </location>
</feature>
<dbReference type="InterPro" id="IPR015421">
    <property type="entry name" value="PyrdxlP-dep_Trfase_major"/>
</dbReference>
<accession>A0A401J659</accession>
<keyword evidence="1" id="KW-0663">Pyridoxal phosphate</keyword>
<dbReference type="PANTHER" id="PTHR43092">
    <property type="entry name" value="L-CYSTEINE DESULFHYDRASE"/>
    <property type="match status" value="1"/>
</dbReference>
<evidence type="ECO:0000256" key="1">
    <source>
        <dbReference type="ARBA" id="ARBA00022898"/>
    </source>
</evidence>
<evidence type="ECO:0000313" key="4">
    <source>
        <dbReference type="Proteomes" id="UP000290975"/>
    </source>
</evidence>
<dbReference type="EMBL" id="BBQY01000023">
    <property type="protein sequence ID" value="GBH32126.1"/>
    <property type="molecule type" value="Genomic_DNA"/>
</dbReference>
<dbReference type="Pfam" id="PF00266">
    <property type="entry name" value="Aminotran_5"/>
    <property type="match status" value="1"/>
</dbReference>
<gene>
    <name evidence="3" type="ORF">MBESOW_P3387</name>
</gene>
<dbReference type="InterPro" id="IPR000192">
    <property type="entry name" value="Aminotrans_V_dom"/>
</dbReference>
<dbReference type="SUPFAM" id="SSF53383">
    <property type="entry name" value="PLP-dependent transferases"/>
    <property type="match status" value="1"/>
</dbReference>
<keyword evidence="4" id="KW-1185">Reference proteome</keyword>
<protein>
    <recommendedName>
        <fullName evidence="2">Aminotransferase class V domain-containing protein</fullName>
    </recommendedName>
</protein>
<dbReference type="Proteomes" id="UP000290975">
    <property type="component" value="Unassembled WGS sequence"/>
</dbReference>
<comment type="caution">
    <text evidence="3">The sequence shown here is derived from an EMBL/GenBank/DDBJ whole genome shotgun (WGS) entry which is preliminary data.</text>
</comment>
<evidence type="ECO:0000259" key="2">
    <source>
        <dbReference type="Pfam" id="PF00266"/>
    </source>
</evidence>
<dbReference type="AlphaFoldDB" id="A0A401J659"/>
<reference evidence="3 4" key="1">
    <citation type="submission" date="2014-12" db="EMBL/GenBank/DDBJ databases">
        <title>Whole genome sequencing of Sphingobium xenophagum OW59.</title>
        <authorList>
            <person name="Ohta Y."/>
            <person name="Nishi S."/>
            <person name="Hatada Y."/>
        </authorList>
    </citation>
    <scope>NUCLEOTIDE SEQUENCE [LARGE SCALE GENOMIC DNA]</scope>
    <source>
        <strain evidence="3 4">OW59</strain>
    </source>
</reference>
<dbReference type="PANTHER" id="PTHR43092:SF6">
    <property type="entry name" value="BLR1280 PROTEIN"/>
    <property type="match status" value="1"/>
</dbReference>
<dbReference type="Gene3D" id="3.90.1150.10">
    <property type="entry name" value="Aspartate Aminotransferase, domain 1"/>
    <property type="match status" value="1"/>
</dbReference>
<name>A0A401J659_SPHXE</name>